<organism evidence="1">
    <name type="scientific">Trepomonas sp. PC1</name>
    <dbReference type="NCBI Taxonomy" id="1076344"/>
    <lineage>
        <taxon>Eukaryota</taxon>
        <taxon>Metamonada</taxon>
        <taxon>Diplomonadida</taxon>
        <taxon>Hexamitidae</taxon>
        <taxon>Hexamitinae</taxon>
        <taxon>Trepomonas</taxon>
    </lineage>
</organism>
<reference evidence="1" key="1">
    <citation type="submission" date="2015-07" db="EMBL/GenBank/DDBJ databases">
        <title>Adaptation to a free-living lifestyle via gene acquisitions in the diplomonad Trepomonas sp. PC1.</title>
        <authorList>
            <person name="Xu F."/>
            <person name="Jerlstrom-Hultqvist J."/>
            <person name="Kolisko M."/>
            <person name="Simpson A.G.B."/>
            <person name="Roger A.J."/>
            <person name="Svard S.G."/>
            <person name="Andersson J.O."/>
        </authorList>
    </citation>
    <scope>NUCLEOTIDE SEQUENCE</scope>
    <source>
        <strain evidence="1">PC1</strain>
    </source>
</reference>
<name>A0A146KIT7_9EUKA</name>
<proteinExistence type="predicted"/>
<accession>A0A146KIT7</accession>
<dbReference type="AlphaFoldDB" id="A0A146KIT7"/>
<dbReference type="EMBL" id="GDID01000043">
    <property type="protein sequence ID" value="JAP96563.1"/>
    <property type="molecule type" value="Transcribed_RNA"/>
</dbReference>
<evidence type="ECO:0000313" key="1">
    <source>
        <dbReference type="EMBL" id="JAP96563.1"/>
    </source>
</evidence>
<gene>
    <name evidence="1" type="ORF">TPC1_10056</name>
</gene>
<sequence>MTPCKLIKLQFQKTFQYLLKCGLRMQSQLDFLLFQPIRYVENTLVVPQTSVILSQLQQLQQFTQALQIINSTKSTQKSNIDDDSDGEMEDFDFSKTHLNFQLSNKTDSLEIRVLYMLNLVTQQPTSEIYLLQKLNTVGYVYEYLLDISNQISNLVSQSLKDFTLHFMYSLVQQYRMQIWEPVCRRLKPNLLGEALVNVFQKWAVKRQFGITMLEVQQIKQQITGFQTRKEQINLQAQDENEKIDELSGESTIQGLDIDQVTESGFSVNDTEVQQKFKVNNSKVKSKRIKTIITDNLSQFYKQFDVAMKYHKGFYCISRNLNKKLKQVIEQTAFSQLEFYQNVCYATMVSQRYFEEDQKEGMLGLMQKVKDIFGE</sequence>
<protein>
    <submittedName>
        <fullName evidence="1">Uncharacterized protein</fullName>
    </submittedName>
</protein>